<proteinExistence type="inferred from homology"/>
<evidence type="ECO:0000256" key="3">
    <source>
        <dbReference type="ARBA" id="ARBA00022692"/>
    </source>
</evidence>
<keyword evidence="8" id="KW-0732">Signal</keyword>
<evidence type="ECO:0000256" key="7">
    <source>
        <dbReference type="SAM" id="Phobius"/>
    </source>
</evidence>
<protein>
    <submittedName>
        <fullName evidence="10">ABC transporter permease</fullName>
    </submittedName>
</protein>
<sequence length="429" mass="46267">MFLRMLKRSFLKSGRTKLLAILTIALGASLASAVLSTSLDIGDKVNKELKGYGANLMVLPQVDTLPVQIPGMALDPPAEQRYIPEDQLSQIKMIFWRNNILDFVPYLSAGAAWQGQDIEVIGTWFNKDLVIPTGETVTTGVENLKSWWEVTGDWPADEQKGETLVAEPLAVKAGIKPGDTMKVQLNYGGEEFRTVVLKVSGIVDTGGEEGDLILSLDWLQTQVSRENQVEKVEISALTTPENELARKAERDLESLSGEEFERWYCTAYVESIAYQVEEAIPGVSAKQIRQVAQSEGKVLGKIQILMALLTVVALVSSVLGISNLMSASVLERSKEIGLMKALGASGLQVALIFLAEAVLLGLIGGTVGYVVGFGFAQIIGQTVFSAAVTFKLLVVPLVLLLSVGVGILGTVLTMGNVLKLQPAEVLHGR</sequence>
<comment type="similarity">
    <text evidence="6">Belongs to the ABC-4 integral membrane protein family.</text>
</comment>
<evidence type="ECO:0000256" key="2">
    <source>
        <dbReference type="ARBA" id="ARBA00022475"/>
    </source>
</evidence>
<dbReference type="Pfam" id="PF02687">
    <property type="entry name" value="FtsX"/>
    <property type="match status" value="1"/>
</dbReference>
<evidence type="ECO:0000256" key="1">
    <source>
        <dbReference type="ARBA" id="ARBA00004651"/>
    </source>
</evidence>
<keyword evidence="5 7" id="KW-0472">Membrane</keyword>
<dbReference type="PANTHER" id="PTHR30572">
    <property type="entry name" value="MEMBRANE COMPONENT OF TRANSPORTER-RELATED"/>
    <property type="match status" value="1"/>
</dbReference>
<feature type="transmembrane region" description="Helical" evidence="7">
    <location>
        <begin position="397"/>
        <end position="418"/>
    </location>
</feature>
<evidence type="ECO:0000313" key="11">
    <source>
        <dbReference type="Proteomes" id="UP001329915"/>
    </source>
</evidence>
<evidence type="ECO:0000256" key="5">
    <source>
        <dbReference type="ARBA" id="ARBA00023136"/>
    </source>
</evidence>
<evidence type="ECO:0000256" key="6">
    <source>
        <dbReference type="ARBA" id="ARBA00038076"/>
    </source>
</evidence>
<evidence type="ECO:0000256" key="8">
    <source>
        <dbReference type="SAM" id="SignalP"/>
    </source>
</evidence>
<dbReference type="Proteomes" id="UP001329915">
    <property type="component" value="Chromosome"/>
</dbReference>
<dbReference type="KEGG" id="dbc:MFMK1_000981"/>
<feature type="signal peptide" evidence="8">
    <location>
        <begin position="1"/>
        <end position="33"/>
    </location>
</feature>
<evidence type="ECO:0000313" key="10">
    <source>
        <dbReference type="EMBL" id="WRO21185.1"/>
    </source>
</evidence>
<gene>
    <name evidence="10" type="ORF">MFMK1_000981</name>
</gene>
<reference evidence="10 11" key="1">
    <citation type="submission" date="2023-04" db="EMBL/GenBank/DDBJ databases">
        <authorList>
            <person name="Hsu D."/>
        </authorList>
    </citation>
    <scope>NUCLEOTIDE SEQUENCE [LARGE SCALE GENOMIC DNA]</scope>
    <source>
        <strain evidence="10 11">MK1</strain>
    </source>
</reference>
<dbReference type="InterPro" id="IPR050250">
    <property type="entry name" value="Macrolide_Exporter_MacB"/>
</dbReference>
<dbReference type="InterPro" id="IPR003838">
    <property type="entry name" value="ABC3_permease_C"/>
</dbReference>
<feature type="transmembrane region" description="Helical" evidence="7">
    <location>
        <begin position="304"/>
        <end position="330"/>
    </location>
</feature>
<organism evidence="10 11">
    <name type="scientific">Metallumcola ferriviriculae</name>
    <dbReference type="NCBI Taxonomy" id="3039180"/>
    <lineage>
        <taxon>Bacteria</taxon>
        <taxon>Bacillati</taxon>
        <taxon>Bacillota</taxon>
        <taxon>Clostridia</taxon>
        <taxon>Neomoorellales</taxon>
        <taxon>Desulfitibacteraceae</taxon>
        <taxon>Metallumcola</taxon>
    </lineage>
</organism>
<keyword evidence="11" id="KW-1185">Reference proteome</keyword>
<comment type="subcellular location">
    <subcellularLocation>
        <location evidence="1">Cell membrane</location>
        <topology evidence="1">Multi-pass membrane protein</topology>
    </subcellularLocation>
</comment>
<evidence type="ECO:0000256" key="4">
    <source>
        <dbReference type="ARBA" id="ARBA00022989"/>
    </source>
</evidence>
<accession>A0AAU0ULV7</accession>
<keyword evidence="3 7" id="KW-0812">Transmembrane</keyword>
<feature type="chain" id="PRO_5043882995" evidence="8">
    <location>
        <begin position="34"/>
        <end position="429"/>
    </location>
</feature>
<dbReference type="GO" id="GO:0022857">
    <property type="term" value="F:transmembrane transporter activity"/>
    <property type="evidence" value="ECO:0007669"/>
    <property type="project" value="TreeGrafter"/>
</dbReference>
<dbReference type="GO" id="GO:0005886">
    <property type="term" value="C:plasma membrane"/>
    <property type="evidence" value="ECO:0007669"/>
    <property type="project" value="UniProtKB-SubCell"/>
</dbReference>
<keyword evidence="2" id="KW-1003">Cell membrane</keyword>
<keyword evidence="4 7" id="KW-1133">Transmembrane helix</keyword>
<feature type="transmembrane region" description="Helical" evidence="7">
    <location>
        <begin position="342"/>
        <end position="363"/>
    </location>
</feature>
<dbReference type="AlphaFoldDB" id="A0AAU0ULV7"/>
<feature type="domain" description="ABC3 transporter permease C-terminal" evidence="9">
    <location>
        <begin position="309"/>
        <end position="417"/>
    </location>
</feature>
<name>A0AAU0ULV7_9FIRM</name>
<dbReference type="RefSeq" id="WP_366924041.1">
    <property type="nucleotide sequence ID" value="NZ_CP121694.1"/>
</dbReference>
<evidence type="ECO:0000259" key="9">
    <source>
        <dbReference type="Pfam" id="PF02687"/>
    </source>
</evidence>
<dbReference type="PANTHER" id="PTHR30572:SF4">
    <property type="entry name" value="ABC TRANSPORTER PERMEASE YTRF"/>
    <property type="match status" value="1"/>
</dbReference>
<dbReference type="EMBL" id="CP121694">
    <property type="protein sequence ID" value="WRO21185.1"/>
    <property type="molecule type" value="Genomic_DNA"/>
</dbReference>